<dbReference type="EMBL" id="BGPR01001551">
    <property type="protein sequence ID" value="GBM56538.1"/>
    <property type="molecule type" value="Genomic_DNA"/>
</dbReference>
<evidence type="ECO:0000313" key="2">
    <source>
        <dbReference type="EMBL" id="GBM56538.1"/>
    </source>
</evidence>
<evidence type="ECO:0000313" key="3">
    <source>
        <dbReference type="Proteomes" id="UP000499080"/>
    </source>
</evidence>
<reference evidence="2 3" key="1">
    <citation type="journal article" date="2019" name="Sci. Rep.">
        <title>Orb-weaving spider Araneus ventricosus genome elucidates the spidroin gene catalogue.</title>
        <authorList>
            <person name="Kono N."/>
            <person name="Nakamura H."/>
            <person name="Ohtoshi R."/>
            <person name="Moran D.A.P."/>
            <person name="Shinohara A."/>
            <person name="Yoshida Y."/>
            <person name="Fujiwara M."/>
            <person name="Mori M."/>
            <person name="Tomita M."/>
            <person name="Arakawa K."/>
        </authorList>
    </citation>
    <scope>NUCLEOTIDE SEQUENCE [LARGE SCALE GENOMIC DNA]</scope>
</reference>
<dbReference type="AlphaFoldDB" id="A0A4Y2GVJ7"/>
<accession>A0A4Y2GVJ7</accession>
<evidence type="ECO:0000256" key="1">
    <source>
        <dbReference type="SAM" id="MobiDB-lite"/>
    </source>
</evidence>
<protein>
    <recommendedName>
        <fullName evidence="4">PiggyBac transposable element-derived protein domain-containing protein</fullName>
    </recommendedName>
</protein>
<keyword evidence="3" id="KW-1185">Reference proteome</keyword>
<sequence length="120" mass="13935">MAVRRLANMVIYLTYGEEMKSLRTLLDTVLKDEESLFDDEEEHDDDEEYNSNHDASTDCDTDIEVDINKSNENYFYVGRDKMTWKKEKFRTNVRVSAKNIIMKLPGNTAISKDVSTPLES</sequence>
<comment type="caution">
    <text evidence="2">The sequence shown here is derived from an EMBL/GenBank/DDBJ whole genome shotgun (WGS) entry which is preliminary data.</text>
</comment>
<proteinExistence type="predicted"/>
<feature type="compositionally biased region" description="Acidic residues" evidence="1">
    <location>
        <begin position="36"/>
        <end position="49"/>
    </location>
</feature>
<dbReference type="Proteomes" id="UP000499080">
    <property type="component" value="Unassembled WGS sequence"/>
</dbReference>
<organism evidence="2 3">
    <name type="scientific">Araneus ventricosus</name>
    <name type="common">Orbweaver spider</name>
    <name type="synonym">Epeira ventricosa</name>
    <dbReference type="NCBI Taxonomy" id="182803"/>
    <lineage>
        <taxon>Eukaryota</taxon>
        <taxon>Metazoa</taxon>
        <taxon>Ecdysozoa</taxon>
        <taxon>Arthropoda</taxon>
        <taxon>Chelicerata</taxon>
        <taxon>Arachnida</taxon>
        <taxon>Araneae</taxon>
        <taxon>Araneomorphae</taxon>
        <taxon>Entelegynae</taxon>
        <taxon>Araneoidea</taxon>
        <taxon>Araneidae</taxon>
        <taxon>Araneus</taxon>
    </lineage>
</organism>
<name>A0A4Y2GVJ7_ARAVE</name>
<evidence type="ECO:0008006" key="4">
    <source>
        <dbReference type="Google" id="ProtNLM"/>
    </source>
</evidence>
<gene>
    <name evidence="2" type="ORF">AVEN_38694_1</name>
</gene>
<feature type="region of interest" description="Disordered" evidence="1">
    <location>
        <begin position="36"/>
        <end position="61"/>
    </location>
</feature>